<reference evidence="3" key="1">
    <citation type="journal article" date="2012" name="J. Bacteriol.">
        <title>Revised Genome Sequence of Burkholderia thailandensis MSMB43 with Improved Annotation.</title>
        <authorList>
            <person name="Zhuo Y."/>
            <person name="Liu L."/>
            <person name="Wang Q."/>
            <person name="Liu X."/>
            <person name="Ren B."/>
            <person name="Liu M."/>
            <person name="Ni P."/>
            <person name="Cheng Y.Q."/>
            <person name="Zhang L."/>
        </authorList>
    </citation>
    <scope>NUCLEOTIDE SEQUENCE [LARGE SCALE GENOMIC DNA]</scope>
    <source>
        <strain evidence="3">MSMB43</strain>
    </source>
</reference>
<organism evidence="2 3">
    <name type="scientific">Burkholderia humptydooensis MSMB43</name>
    <dbReference type="NCBI Taxonomy" id="441157"/>
    <lineage>
        <taxon>Bacteria</taxon>
        <taxon>Pseudomonadati</taxon>
        <taxon>Pseudomonadota</taxon>
        <taxon>Betaproteobacteria</taxon>
        <taxon>Burkholderiales</taxon>
        <taxon>Burkholderiaceae</taxon>
        <taxon>Burkholderia</taxon>
        <taxon>pseudomallei group</taxon>
    </lineage>
</organism>
<name>A0ABN0G3H7_9BURK</name>
<protein>
    <submittedName>
        <fullName evidence="2">Uncharacterized protein</fullName>
    </submittedName>
</protein>
<dbReference type="Proteomes" id="UP000004682">
    <property type="component" value="Unassembled WGS sequence"/>
</dbReference>
<proteinExistence type="predicted"/>
<evidence type="ECO:0000313" key="3">
    <source>
        <dbReference type="Proteomes" id="UP000004682"/>
    </source>
</evidence>
<gene>
    <name evidence="2" type="ORF">A33K_16278</name>
</gene>
<dbReference type="EMBL" id="JH692064">
    <property type="protein sequence ID" value="EIP86675.1"/>
    <property type="molecule type" value="Genomic_DNA"/>
</dbReference>
<evidence type="ECO:0000313" key="2">
    <source>
        <dbReference type="EMBL" id="EIP86675.1"/>
    </source>
</evidence>
<keyword evidence="3" id="KW-1185">Reference proteome</keyword>
<accession>A0ABN0G3H7</accession>
<feature type="region of interest" description="Disordered" evidence="1">
    <location>
        <begin position="45"/>
        <end position="81"/>
    </location>
</feature>
<sequence>MDGRAAASRDATAVVPRPNVTLIDVRMNCKRALLRIDASIRPGFPASARSFRDHSRARRRAAHAADDRAEQGRGTMEPLISTPVAPLDPMLGKVISHFRDRLRRCGAGNRSIGAVARTSCTHRTPLTHVKQRRNGRATL</sequence>
<evidence type="ECO:0000256" key="1">
    <source>
        <dbReference type="SAM" id="MobiDB-lite"/>
    </source>
</evidence>